<name>A0A9W9ZLX2_9CNID</name>
<proteinExistence type="inferred from homology"/>
<dbReference type="Pfam" id="PF06664">
    <property type="entry name" value="WLS-like_TM"/>
    <property type="match status" value="2"/>
</dbReference>
<gene>
    <name evidence="13" type="ORF">OS493_028422</name>
</gene>
<dbReference type="GO" id="GO:0016055">
    <property type="term" value="P:Wnt signaling pathway"/>
    <property type="evidence" value="ECO:0007669"/>
    <property type="project" value="UniProtKB-KW"/>
</dbReference>
<evidence type="ECO:0000313" key="14">
    <source>
        <dbReference type="Proteomes" id="UP001163046"/>
    </source>
</evidence>
<dbReference type="PANTHER" id="PTHR13449:SF2">
    <property type="entry name" value="PROTEIN WNTLESS HOMOLOG"/>
    <property type="match status" value="1"/>
</dbReference>
<feature type="domain" description="Wntless-like transmembrane" evidence="11">
    <location>
        <begin position="165"/>
        <end position="296"/>
    </location>
</feature>
<dbReference type="InterPro" id="IPR053936">
    <property type="entry name" value="WLS_GOLD"/>
</dbReference>
<feature type="domain" description="Wntless-like transmembrane" evidence="11">
    <location>
        <begin position="312"/>
        <end position="397"/>
    </location>
</feature>
<dbReference type="Proteomes" id="UP001163046">
    <property type="component" value="Unassembled WGS sequence"/>
</dbReference>
<dbReference type="EMBL" id="MU825900">
    <property type="protein sequence ID" value="KAJ7383344.1"/>
    <property type="molecule type" value="Genomic_DNA"/>
</dbReference>
<feature type="transmembrane region" description="Helical" evidence="10">
    <location>
        <begin position="160"/>
        <end position="178"/>
    </location>
</feature>
<evidence type="ECO:0000256" key="2">
    <source>
        <dbReference type="ARBA" id="ARBA00008148"/>
    </source>
</evidence>
<keyword evidence="3" id="KW-0217">Developmental protein</keyword>
<evidence type="ECO:0000256" key="7">
    <source>
        <dbReference type="ARBA" id="ARBA00023034"/>
    </source>
</evidence>
<keyword evidence="5 10" id="KW-0812">Transmembrane</keyword>
<feature type="transmembrane region" description="Helical" evidence="10">
    <location>
        <begin position="323"/>
        <end position="347"/>
    </location>
</feature>
<dbReference type="InterPro" id="IPR047843">
    <property type="entry name" value="WLS-like_TM"/>
</dbReference>
<feature type="domain" description="Wntless GOLD" evidence="12">
    <location>
        <begin position="109"/>
        <end position="140"/>
    </location>
</feature>
<keyword evidence="4" id="KW-0879">Wnt signaling pathway</keyword>
<keyword evidence="8 10" id="KW-0472">Membrane</keyword>
<protein>
    <submittedName>
        <fullName evidence="13">Uncharacterized protein</fullName>
    </submittedName>
</protein>
<sequence>MKCVHLCSRFWETLLRSSHGEQVNFGQCTYLLSVYRLESLRVSSDPGKFYSIFDYLEDKAIEKIRLCSHICCENGRVLHFMVRSACRNCPSVIRPYPVPVMMVTTIATSIPFFEIGAVHYEEYLVNIRLPASKLNEKIGKSLKSTLWKFIRMEVLPSCGFTINSIVGPISIIILIWFAKRVKGLRRDPVLLEKALFALGVVTAFMNFPLEWFTLWINMPFMLLFTDIRQGLFYGMLMCFWIIFTGEHLVDQPDRNKLKSYWCQMGAIGFGCVSLLVFDMCERGYQLHNPFYTIWATKSVLEHPGKRDAIPTMSRARQLKYQGLIYRFEFLMVVTVLCAGLTVVFFIISNVNEAQWKFGDHDHEEDSTVEVSSALFTGIYGMWNIYVFSVVFLYAPSHASPATDNAEEHERLELRSRTEVRVTEGETEESVIYKFTGKTAQTHASEKDQNEDEVVTSQLQQTMLVTGSLPSMPANNDNLVSSTASAKTVKLPRSKATVALMRSLAAVQTPTAATTEERTQILKQIKELHDLKECGALSGKEFEDTKGVLLRDFR</sequence>
<evidence type="ECO:0000256" key="3">
    <source>
        <dbReference type="ARBA" id="ARBA00022473"/>
    </source>
</evidence>
<evidence type="ECO:0000256" key="6">
    <source>
        <dbReference type="ARBA" id="ARBA00022989"/>
    </source>
</evidence>
<evidence type="ECO:0000256" key="9">
    <source>
        <dbReference type="SAM" id="MobiDB-lite"/>
    </source>
</evidence>
<accession>A0A9W9ZLX2</accession>
<reference evidence="13" key="1">
    <citation type="submission" date="2023-01" db="EMBL/GenBank/DDBJ databases">
        <title>Genome assembly of the deep-sea coral Lophelia pertusa.</title>
        <authorList>
            <person name="Herrera S."/>
            <person name="Cordes E."/>
        </authorList>
    </citation>
    <scope>NUCLEOTIDE SEQUENCE</scope>
    <source>
        <strain evidence="13">USNM1676648</strain>
        <tissue evidence="13">Polyp</tissue>
    </source>
</reference>
<keyword evidence="7" id="KW-0333">Golgi apparatus</keyword>
<dbReference type="GO" id="GO:0000139">
    <property type="term" value="C:Golgi membrane"/>
    <property type="evidence" value="ECO:0007669"/>
    <property type="project" value="UniProtKB-SubCell"/>
</dbReference>
<evidence type="ECO:0000256" key="5">
    <source>
        <dbReference type="ARBA" id="ARBA00022692"/>
    </source>
</evidence>
<organism evidence="13 14">
    <name type="scientific">Desmophyllum pertusum</name>
    <dbReference type="NCBI Taxonomy" id="174260"/>
    <lineage>
        <taxon>Eukaryota</taxon>
        <taxon>Metazoa</taxon>
        <taxon>Cnidaria</taxon>
        <taxon>Anthozoa</taxon>
        <taxon>Hexacorallia</taxon>
        <taxon>Scleractinia</taxon>
        <taxon>Caryophylliina</taxon>
        <taxon>Caryophylliidae</taxon>
        <taxon>Desmophyllum</taxon>
    </lineage>
</organism>
<dbReference type="AlphaFoldDB" id="A0A9W9ZLX2"/>
<dbReference type="PANTHER" id="PTHR13449">
    <property type="entry name" value="INTEGRAL MEMBRANE PROTEIN GPR177"/>
    <property type="match status" value="1"/>
</dbReference>
<feature type="transmembrane region" description="Helical" evidence="10">
    <location>
        <begin position="190"/>
        <end position="211"/>
    </location>
</feature>
<keyword evidence="14" id="KW-1185">Reference proteome</keyword>
<feature type="transmembrane region" description="Helical" evidence="10">
    <location>
        <begin position="231"/>
        <end position="249"/>
    </location>
</feature>
<dbReference type="InterPro" id="IPR009551">
    <property type="entry name" value="Wntless"/>
</dbReference>
<comment type="subcellular location">
    <subcellularLocation>
        <location evidence="1">Golgi apparatus membrane</location>
        <topology evidence="1">Multi-pass membrane protein</topology>
    </subcellularLocation>
</comment>
<dbReference type="GO" id="GO:0061355">
    <property type="term" value="P:Wnt protein secretion"/>
    <property type="evidence" value="ECO:0007669"/>
    <property type="project" value="TreeGrafter"/>
</dbReference>
<evidence type="ECO:0000256" key="8">
    <source>
        <dbReference type="ARBA" id="ARBA00023136"/>
    </source>
</evidence>
<evidence type="ECO:0000256" key="4">
    <source>
        <dbReference type="ARBA" id="ARBA00022687"/>
    </source>
</evidence>
<evidence type="ECO:0000259" key="11">
    <source>
        <dbReference type="Pfam" id="PF06664"/>
    </source>
</evidence>
<feature type="compositionally biased region" description="Basic and acidic residues" evidence="9">
    <location>
        <begin position="405"/>
        <end position="421"/>
    </location>
</feature>
<feature type="region of interest" description="Disordered" evidence="9">
    <location>
        <begin position="400"/>
        <end position="421"/>
    </location>
</feature>
<dbReference type="GO" id="GO:0006886">
    <property type="term" value="P:intracellular protein transport"/>
    <property type="evidence" value="ECO:0007669"/>
    <property type="project" value="TreeGrafter"/>
</dbReference>
<dbReference type="OrthoDB" id="5804250at2759"/>
<dbReference type="GO" id="GO:0017147">
    <property type="term" value="F:Wnt-protein binding"/>
    <property type="evidence" value="ECO:0007669"/>
    <property type="project" value="InterPro"/>
</dbReference>
<evidence type="ECO:0000313" key="13">
    <source>
        <dbReference type="EMBL" id="KAJ7383344.1"/>
    </source>
</evidence>
<evidence type="ECO:0000256" key="10">
    <source>
        <dbReference type="SAM" id="Phobius"/>
    </source>
</evidence>
<keyword evidence="6 10" id="KW-1133">Transmembrane helix</keyword>
<comment type="caution">
    <text evidence="13">The sequence shown here is derived from an EMBL/GenBank/DDBJ whole genome shotgun (WGS) entry which is preliminary data.</text>
</comment>
<evidence type="ECO:0000259" key="12">
    <source>
        <dbReference type="Pfam" id="PF21883"/>
    </source>
</evidence>
<feature type="transmembrane region" description="Helical" evidence="10">
    <location>
        <begin position="373"/>
        <end position="394"/>
    </location>
</feature>
<dbReference type="Pfam" id="PF21883">
    <property type="entry name" value="WLS_GOLD"/>
    <property type="match status" value="1"/>
</dbReference>
<evidence type="ECO:0000256" key="1">
    <source>
        <dbReference type="ARBA" id="ARBA00004653"/>
    </source>
</evidence>
<comment type="similarity">
    <text evidence="2">Belongs to the wntless family.</text>
</comment>